<feature type="transmembrane region" description="Helical" evidence="11">
    <location>
        <begin position="319"/>
        <end position="335"/>
    </location>
</feature>
<dbReference type="KEGG" id="plon:Pla110_27460"/>
<evidence type="ECO:0000256" key="3">
    <source>
        <dbReference type="ARBA" id="ARBA00007931"/>
    </source>
</evidence>
<evidence type="ECO:0000256" key="4">
    <source>
        <dbReference type="ARBA" id="ARBA00022670"/>
    </source>
</evidence>
<evidence type="ECO:0000256" key="7">
    <source>
        <dbReference type="ARBA" id="ARBA00022946"/>
    </source>
</evidence>
<comment type="similarity">
    <text evidence="3">Belongs to the peptidase M50B family.</text>
</comment>
<evidence type="ECO:0000256" key="9">
    <source>
        <dbReference type="ARBA" id="ARBA00023136"/>
    </source>
</evidence>
<feature type="transmembrane region" description="Helical" evidence="11">
    <location>
        <begin position="226"/>
        <end position="247"/>
    </location>
</feature>
<evidence type="ECO:0000256" key="8">
    <source>
        <dbReference type="ARBA" id="ARBA00022989"/>
    </source>
</evidence>
<evidence type="ECO:0000256" key="1">
    <source>
        <dbReference type="ARBA" id="ARBA00001947"/>
    </source>
</evidence>
<feature type="domain" description="Peptidase M50" evidence="12">
    <location>
        <begin position="102"/>
        <end position="266"/>
    </location>
</feature>
<feature type="transmembrane region" description="Helical" evidence="11">
    <location>
        <begin position="159"/>
        <end position="183"/>
    </location>
</feature>
<keyword evidence="5 11" id="KW-0812">Transmembrane</keyword>
<keyword evidence="4" id="KW-0645">Protease</keyword>
<evidence type="ECO:0000256" key="5">
    <source>
        <dbReference type="ARBA" id="ARBA00022692"/>
    </source>
</evidence>
<name>A0A518CP57_9PLAN</name>
<dbReference type="PANTHER" id="PTHR31412:SF0">
    <property type="entry name" value="ZINC METALLOPROTEASE EGY1, CHLOROPLASTIC-RELATED"/>
    <property type="match status" value="1"/>
</dbReference>
<gene>
    <name evidence="13" type="ORF">Pla110_27460</name>
</gene>
<dbReference type="Proteomes" id="UP000317178">
    <property type="component" value="Chromosome"/>
</dbReference>
<dbReference type="PANTHER" id="PTHR31412">
    <property type="entry name" value="ZINC METALLOPROTEASE EGY1"/>
    <property type="match status" value="1"/>
</dbReference>
<dbReference type="GO" id="GO:0008233">
    <property type="term" value="F:peptidase activity"/>
    <property type="evidence" value="ECO:0007669"/>
    <property type="project" value="UniProtKB-KW"/>
</dbReference>
<sequence>MDASSPSDHHLSTNTESEQSPRPVEVTIVERPNRPPSHYRVEQFYEMPPRYLRAAILYIATCLSTFIAGAFMSGQIMVEEGTYWPLIVRDWSVLQEWGWGYSLSIMGILTFHELGHYLQSRRYGVPASLPYFIPLPVIQPFGTLGAVIVQRTGWRDRKILFDIAVTGPLAGLVLTIPILYFGLLESRYIDFPKDVDMSQVIRFGDPLIMKLMAAQVLGEQPPNTEIMLTPLLFAGWVGLFVTALNLIPLGQLDGGHILYALLGRKAHYVAISLTMLAIALMTWFGQYEYILMLILVIFMGVKHPPTGNDRAELGKMRTVIGWLTLAFLILGFTVDPI</sequence>
<organism evidence="13 14">
    <name type="scientific">Polystyrenella longa</name>
    <dbReference type="NCBI Taxonomy" id="2528007"/>
    <lineage>
        <taxon>Bacteria</taxon>
        <taxon>Pseudomonadati</taxon>
        <taxon>Planctomycetota</taxon>
        <taxon>Planctomycetia</taxon>
        <taxon>Planctomycetales</taxon>
        <taxon>Planctomycetaceae</taxon>
        <taxon>Polystyrenella</taxon>
    </lineage>
</organism>
<evidence type="ECO:0000313" key="13">
    <source>
        <dbReference type="EMBL" id="QDU81009.1"/>
    </source>
</evidence>
<evidence type="ECO:0000256" key="10">
    <source>
        <dbReference type="SAM" id="MobiDB-lite"/>
    </source>
</evidence>
<reference evidence="13 14" key="1">
    <citation type="submission" date="2019-02" db="EMBL/GenBank/DDBJ databases">
        <title>Deep-cultivation of Planctomycetes and their phenomic and genomic characterization uncovers novel biology.</title>
        <authorList>
            <person name="Wiegand S."/>
            <person name="Jogler M."/>
            <person name="Boedeker C."/>
            <person name="Pinto D."/>
            <person name="Vollmers J."/>
            <person name="Rivas-Marin E."/>
            <person name="Kohn T."/>
            <person name="Peeters S.H."/>
            <person name="Heuer A."/>
            <person name="Rast P."/>
            <person name="Oberbeckmann S."/>
            <person name="Bunk B."/>
            <person name="Jeske O."/>
            <person name="Meyerdierks A."/>
            <person name="Storesund J.E."/>
            <person name="Kallscheuer N."/>
            <person name="Luecker S."/>
            <person name="Lage O.M."/>
            <person name="Pohl T."/>
            <person name="Merkel B.J."/>
            <person name="Hornburger P."/>
            <person name="Mueller R.-W."/>
            <person name="Bruemmer F."/>
            <person name="Labrenz M."/>
            <person name="Spormann A.M."/>
            <person name="Op den Camp H."/>
            <person name="Overmann J."/>
            <person name="Amann R."/>
            <person name="Jetten M.S.M."/>
            <person name="Mascher T."/>
            <person name="Medema M.H."/>
            <person name="Devos D.P."/>
            <person name="Kaster A.-K."/>
            <person name="Ovreas L."/>
            <person name="Rohde M."/>
            <person name="Galperin M.Y."/>
            <person name="Jogler C."/>
        </authorList>
    </citation>
    <scope>NUCLEOTIDE SEQUENCE [LARGE SCALE GENOMIC DNA]</scope>
    <source>
        <strain evidence="13 14">Pla110</strain>
    </source>
</reference>
<keyword evidence="6" id="KW-0378">Hydrolase</keyword>
<feature type="transmembrane region" description="Helical" evidence="11">
    <location>
        <begin position="268"/>
        <end position="299"/>
    </location>
</feature>
<protein>
    <submittedName>
        <fullName evidence="13">Peptidase family M50</fullName>
    </submittedName>
</protein>
<dbReference type="GO" id="GO:0016020">
    <property type="term" value="C:membrane"/>
    <property type="evidence" value="ECO:0007669"/>
    <property type="project" value="UniProtKB-SubCell"/>
</dbReference>
<evidence type="ECO:0000313" key="14">
    <source>
        <dbReference type="Proteomes" id="UP000317178"/>
    </source>
</evidence>
<keyword evidence="14" id="KW-1185">Reference proteome</keyword>
<proteinExistence type="inferred from homology"/>
<feature type="compositionally biased region" description="Polar residues" evidence="10">
    <location>
        <begin position="1"/>
        <end position="20"/>
    </location>
</feature>
<dbReference type="AlphaFoldDB" id="A0A518CP57"/>
<keyword evidence="8 11" id="KW-1133">Transmembrane helix</keyword>
<feature type="region of interest" description="Disordered" evidence="10">
    <location>
        <begin position="1"/>
        <end position="26"/>
    </location>
</feature>
<keyword evidence="7" id="KW-0809">Transit peptide</keyword>
<accession>A0A518CP57</accession>
<dbReference type="InterPro" id="IPR044838">
    <property type="entry name" value="EGY1-like"/>
</dbReference>
<dbReference type="CDD" id="cd06160">
    <property type="entry name" value="S2P-M50_like_2"/>
    <property type="match status" value="1"/>
</dbReference>
<evidence type="ECO:0000256" key="6">
    <source>
        <dbReference type="ARBA" id="ARBA00022801"/>
    </source>
</evidence>
<dbReference type="OrthoDB" id="9774391at2"/>
<dbReference type="GO" id="GO:0006508">
    <property type="term" value="P:proteolysis"/>
    <property type="evidence" value="ECO:0007669"/>
    <property type="project" value="UniProtKB-KW"/>
</dbReference>
<evidence type="ECO:0000256" key="2">
    <source>
        <dbReference type="ARBA" id="ARBA00004141"/>
    </source>
</evidence>
<keyword evidence="9 11" id="KW-0472">Membrane</keyword>
<evidence type="ECO:0000259" key="12">
    <source>
        <dbReference type="Pfam" id="PF02163"/>
    </source>
</evidence>
<comment type="subcellular location">
    <subcellularLocation>
        <location evidence="2">Membrane</location>
        <topology evidence="2">Multi-pass membrane protein</topology>
    </subcellularLocation>
</comment>
<dbReference type="InterPro" id="IPR008915">
    <property type="entry name" value="Peptidase_M50"/>
</dbReference>
<dbReference type="EMBL" id="CP036281">
    <property type="protein sequence ID" value="QDU81009.1"/>
    <property type="molecule type" value="Genomic_DNA"/>
</dbReference>
<comment type="cofactor">
    <cofactor evidence="1">
        <name>Zn(2+)</name>
        <dbReference type="ChEBI" id="CHEBI:29105"/>
    </cofactor>
</comment>
<feature type="transmembrane region" description="Helical" evidence="11">
    <location>
        <begin position="55"/>
        <end position="78"/>
    </location>
</feature>
<dbReference type="RefSeq" id="WP_144996234.1">
    <property type="nucleotide sequence ID" value="NZ_CP036281.1"/>
</dbReference>
<evidence type="ECO:0000256" key="11">
    <source>
        <dbReference type="SAM" id="Phobius"/>
    </source>
</evidence>
<dbReference type="Pfam" id="PF02163">
    <property type="entry name" value="Peptidase_M50"/>
    <property type="match status" value="1"/>
</dbReference>